<proteinExistence type="predicted"/>
<accession>A0A5B1BTR6</accession>
<keyword evidence="4" id="KW-1185">Reference proteome</keyword>
<evidence type="ECO:0000313" key="4">
    <source>
        <dbReference type="Proteomes" id="UP000324701"/>
    </source>
</evidence>
<feature type="region of interest" description="Disordered" evidence="1">
    <location>
        <begin position="119"/>
        <end position="146"/>
    </location>
</feature>
<dbReference type="Gene3D" id="3.40.50.150">
    <property type="entry name" value="Vaccinia Virus protein VP39"/>
    <property type="match status" value="1"/>
</dbReference>
<sequence>MNSPPLTPVRAARFAVLVDTVARTESHPDRVRHLAGYLTDRHSSGAPTLKVSRPTWSAPGLTPAYGSNGATVVPRCTLCDVPAAWIANTFLKFAPVPRLIKAGLFVRYAPGDALDKLAGRSDPLVPPRRKVGGGSRNPAAPGPFRESGDQAFAELREYGQIAPHHAILDMGCGMGRLARPLTKFLDPAKGRYEGFDINASELRWCSEHYASHPNFHFQRANIYNKMYNPKGTVQAEEFVFPYPDESFDFAFASSLFTHMPLPAVAQYLKETARVLAAGARALLTVYLWNPEAQALVAQGKSALAFRPHGDLIVMNPIVPEAAIALPQEGWDLAVRDAGLEQVGDVLWGSWCGRTNFARYQDAVVLRKPV</sequence>
<dbReference type="OrthoDB" id="1853779at2"/>
<dbReference type="GO" id="GO:0008168">
    <property type="term" value="F:methyltransferase activity"/>
    <property type="evidence" value="ECO:0007669"/>
    <property type="project" value="UniProtKB-KW"/>
</dbReference>
<reference evidence="3 4" key="1">
    <citation type="submission" date="2019-09" db="EMBL/GenBank/DDBJ databases">
        <title>Report of infection by Mycobacterium simiae a patient suffering from pulmonary tuberculosis.</title>
        <authorList>
            <person name="Mohanty P.S."/>
            <person name="Bansal A.K."/>
            <person name="Singh H."/>
            <person name="Sharma S."/>
            <person name="Patil S.A."/>
            <person name="Upadhaya P."/>
            <person name="Singh P.K."/>
            <person name="Kumar D."/>
            <person name="Kumar S."/>
            <person name="Singh R.K."/>
            <person name="Chaudhary B."/>
        </authorList>
    </citation>
    <scope>NUCLEOTIDE SEQUENCE [LARGE SCALE GENOMIC DNA]</scope>
    <source>
        <strain evidence="3 4">JAL-560-SIM</strain>
    </source>
</reference>
<dbReference type="InterPro" id="IPR029063">
    <property type="entry name" value="SAM-dependent_MTases_sf"/>
</dbReference>
<protein>
    <submittedName>
        <fullName evidence="3">Class I SAM-dependent methyltransferase</fullName>
    </submittedName>
</protein>
<feature type="domain" description="Methyltransferase" evidence="2">
    <location>
        <begin position="167"/>
        <end position="278"/>
    </location>
</feature>
<comment type="caution">
    <text evidence="3">The sequence shown here is derived from an EMBL/GenBank/DDBJ whole genome shotgun (WGS) entry which is preliminary data.</text>
</comment>
<name>A0A5B1BTR6_MYCSI</name>
<dbReference type="GO" id="GO:0032259">
    <property type="term" value="P:methylation"/>
    <property type="evidence" value="ECO:0007669"/>
    <property type="project" value="UniProtKB-KW"/>
</dbReference>
<dbReference type="AlphaFoldDB" id="A0A5B1BTR6"/>
<dbReference type="Proteomes" id="UP000324701">
    <property type="component" value="Unassembled WGS sequence"/>
</dbReference>
<dbReference type="SUPFAM" id="SSF53335">
    <property type="entry name" value="S-adenosyl-L-methionine-dependent methyltransferases"/>
    <property type="match status" value="1"/>
</dbReference>
<gene>
    <name evidence="3" type="ORF">F0Q45_09185</name>
</gene>
<keyword evidence="3" id="KW-0808">Transferase</keyword>
<dbReference type="InterPro" id="IPR041698">
    <property type="entry name" value="Methyltransf_25"/>
</dbReference>
<evidence type="ECO:0000313" key="3">
    <source>
        <dbReference type="EMBL" id="KAA1250519.1"/>
    </source>
</evidence>
<keyword evidence="3" id="KW-0489">Methyltransferase</keyword>
<dbReference type="CDD" id="cd02440">
    <property type="entry name" value="AdoMet_MTases"/>
    <property type="match status" value="1"/>
</dbReference>
<evidence type="ECO:0000256" key="1">
    <source>
        <dbReference type="SAM" id="MobiDB-lite"/>
    </source>
</evidence>
<dbReference type="EMBL" id="VTZN01000041">
    <property type="protein sequence ID" value="KAA1250519.1"/>
    <property type="molecule type" value="Genomic_DNA"/>
</dbReference>
<organism evidence="3 4">
    <name type="scientific">Mycobacterium simiae</name>
    <name type="common">Mycobacterium habana</name>
    <dbReference type="NCBI Taxonomy" id="1784"/>
    <lineage>
        <taxon>Bacteria</taxon>
        <taxon>Bacillati</taxon>
        <taxon>Actinomycetota</taxon>
        <taxon>Actinomycetes</taxon>
        <taxon>Mycobacteriales</taxon>
        <taxon>Mycobacteriaceae</taxon>
        <taxon>Mycobacterium</taxon>
        <taxon>Mycobacterium simiae complex</taxon>
    </lineage>
</organism>
<dbReference type="Pfam" id="PF13649">
    <property type="entry name" value="Methyltransf_25"/>
    <property type="match status" value="1"/>
</dbReference>
<evidence type="ECO:0000259" key="2">
    <source>
        <dbReference type="Pfam" id="PF13649"/>
    </source>
</evidence>